<evidence type="ECO:0000313" key="2">
    <source>
        <dbReference type="EMBL" id="NVM96247.1"/>
    </source>
</evidence>
<dbReference type="Gene3D" id="1.20.120.450">
    <property type="entry name" value="dinb family like domain"/>
    <property type="match status" value="1"/>
</dbReference>
<evidence type="ECO:0000313" key="3">
    <source>
        <dbReference type="Proteomes" id="UP000543556"/>
    </source>
</evidence>
<organism evidence="2 3">
    <name type="scientific">Arthrobacter wenxiniae</name>
    <dbReference type="NCBI Taxonomy" id="2713570"/>
    <lineage>
        <taxon>Bacteria</taxon>
        <taxon>Bacillati</taxon>
        <taxon>Actinomycetota</taxon>
        <taxon>Actinomycetes</taxon>
        <taxon>Micrococcales</taxon>
        <taxon>Micrococcaceae</taxon>
        <taxon>Arthrobacter</taxon>
    </lineage>
</organism>
<dbReference type="RefSeq" id="WP_176635969.1">
    <property type="nucleotide sequence ID" value="NZ_JAAMFM010000027.1"/>
</dbReference>
<dbReference type="InterPro" id="IPR024775">
    <property type="entry name" value="DinB-like"/>
</dbReference>
<dbReference type="NCBIfam" id="NF047843">
    <property type="entry name" value="MST_Rv0443"/>
    <property type="match status" value="1"/>
</dbReference>
<dbReference type="EMBL" id="JAAMFM010000027">
    <property type="protein sequence ID" value="NVM96247.1"/>
    <property type="molecule type" value="Genomic_DNA"/>
</dbReference>
<sequence length="169" mass="18089">MKSSQLLVDAFGRIGDIVDGVLDGMDVARINWRPGGTGNSVAWLVWHLSRGQDEQLAAAAGMPSVWHSGGYAGRFGFALDAADTGYGHSAAQVDRVRVDSTDLLREYHEAVLGQSLDYVRGLADADLDRVVDSRWNPAVTLGVRLVSIVNDCVQHGGQAAYVKGLPDVL</sequence>
<proteinExistence type="predicted"/>
<dbReference type="Pfam" id="PF12867">
    <property type="entry name" value="DinB_2"/>
    <property type="match status" value="1"/>
</dbReference>
<accession>A0A7Y7LZQ7</accession>
<dbReference type="Proteomes" id="UP000543556">
    <property type="component" value="Unassembled WGS sequence"/>
</dbReference>
<protein>
    <submittedName>
        <fullName evidence="2">DinB family protein</fullName>
    </submittedName>
</protein>
<reference evidence="2 3" key="1">
    <citation type="submission" date="2020-02" db="EMBL/GenBank/DDBJ databases">
        <title>Genome sequence of strain AETb3-4.</title>
        <authorList>
            <person name="Gao J."/>
            <person name="Zhang X."/>
        </authorList>
    </citation>
    <scope>NUCLEOTIDE SEQUENCE [LARGE SCALE GENOMIC DNA]</scope>
    <source>
        <strain evidence="2 3">AETb3-4</strain>
    </source>
</reference>
<dbReference type="SUPFAM" id="SSF109854">
    <property type="entry name" value="DinB/YfiT-like putative metalloenzymes"/>
    <property type="match status" value="1"/>
</dbReference>
<feature type="domain" description="DinB-like" evidence="1">
    <location>
        <begin position="17"/>
        <end position="159"/>
    </location>
</feature>
<gene>
    <name evidence="2" type="ORF">G6034_15305</name>
</gene>
<dbReference type="InterPro" id="IPR034660">
    <property type="entry name" value="DinB/YfiT-like"/>
</dbReference>
<comment type="caution">
    <text evidence="2">The sequence shown here is derived from an EMBL/GenBank/DDBJ whole genome shotgun (WGS) entry which is preliminary data.</text>
</comment>
<keyword evidence="3" id="KW-1185">Reference proteome</keyword>
<evidence type="ECO:0000259" key="1">
    <source>
        <dbReference type="Pfam" id="PF12867"/>
    </source>
</evidence>
<dbReference type="AlphaFoldDB" id="A0A7Y7LZQ7"/>
<name>A0A7Y7LZQ7_9MICC</name>